<proteinExistence type="predicted"/>
<protein>
    <submittedName>
        <fullName evidence="1">Uncharacterized protein</fullName>
    </submittedName>
</protein>
<evidence type="ECO:0000313" key="2">
    <source>
        <dbReference type="Proteomes" id="UP001447188"/>
    </source>
</evidence>
<sequence length="153" mass="16353">MGNTKIAVELDASNYKPTWATSRSAANPTTGVIWLAAPELVEVACGRLDDGSSDELLMVEVELAVLEDPMFVVSLADVVELAGAVVGATELPEITLLTPSGVKPTHTALSEFESVGSVSLKLVHSRHLVQIVSLAMRKKELVEKRSRYAIPTV</sequence>
<keyword evidence="2" id="KW-1185">Reference proteome</keyword>
<reference evidence="1 2" key="1">
    <citation type="submission" date="2024-02" db="EMBL/GenBank/DDBJ databases">
        <title>Discinaceae phylogenomics.</title>
        <authorList>
            <person name="Dirks A.C."/>
            <person name="James T.Y."/>
        </authorList>
    </citation>
    <scope>NUCLEOTIDE SEQUENCE [LARGE SCALE GENOMIC DNA]</scope>
    <source>
        <strain evidence="1 2">ACD0624</strain>
    </source>
</reference>
<evidence type="ECO:0000313" key="1">
    <source>
        <dbReference type="EMBL" id="KAL0633117.1"/>
    </source>
</evidence>
<dbReference type="Proteomes" id="UP001447188">
    <property type="component" value="Unassembled WGS sequence"/>
</dbReference>
<accession>A0ABR3GBN1</accession>
<comment type="caution">
    <text evidence="1">The sequence shown here is derived from an EMBL/GenBank/DDBJ whole genome shotgun (WGS) entry which is preliminary data.</text>
</comment>
<gene>
    <name evidence="1" type="ORF">Q9L58_008017</name>
</gene>
<name>A0ABR3GBN1_9PEZI</name>
<dbReference type="EMBL" id="JBBBZM010000137">
    <property type="protein sequence ID" value="KAL0633117.1"/>
    <property type="molecule type" value="Genomic_DNA"/>
</dbReference>
<organism evidence="1 2">
    <name type="scientific">Discina gigas</name>
    <dbReference type="NCBI Taxonomy" id="1032678"/>
    <lineage>
        <taxon>Eukaryota</taxon>
        <taxon>Fungi</taxon>
        <taxon>Dikarya</taxon>
        <taxon>Ascomycota</taxon>
        <taxon>Pezizomycotina</taxon>
        <taxon>Pezizomycetes</taxon>
        <taxon>Pezizales</taxon>
        <taxon>Discinaceae</taxon>
        <taxon>Discina</taxon>
    </lineage>
</organism>